<dbReference type="Proteomes" id="UP001157946">
    <property type="component" value="Unassembled WGS sequence"/>
</dbReference>
<evidence type="ECO:0000313" key="3">
    <source>
        <dbReference type="Proteomes" id="UP001157946"/>
    </source>
</evidence>
<dbReference type="EMBL" id="FXTU01000001">
    <property type="protein sequence ID" value="SMP02905.1"/>
    <property type="molecule type" value="Genomic_DNA"/>
</dbReference>
<dbReference type="AlphaFoldDB" id="A0AA45WJB8"/>
<accession>A0AA45WJB8</accession>
<dbReference type="RefSeq" id="WP_102991761.1">
    <property type="nucleotide sequence ID" value="NZ_FXTU01000001.1"/>
</dbReference>
<dbReference type="CDD" id="cd00090">
    <property type="entry name" value="HTH_ARSR"/>
    <property type="match status" value="1"/>
</dbReference>
<dbReference type="InterPro" id="IPR011991">
    <property type="entry name" value="ArsR-like_HTH"/>
</dbReference>
<dbReference type="SUPFAM" id="SSF46785">
    <property type="entry name" value="Winged helix' DNA-binding domain"/>
    <property type="match status" value="1"/>
</dbReference>
<gene>
    <name evidence="2" type="ORF">SAMN06265361_101385</name>
</gene>
<dbReference type="Gene3D" id="1.10.10.10">
    <property type="entry name" value="Winged helix-like DNA-binding domain superfamily/Winged helix DNA-binding domain"/>
    <property type="match status" value="1"/>
</dbReference>
<dbReference type="InterPro" id="IPR036390">
    <property type="entry name" value="WH_DNA-bd_sf"/>
</dbReference>
<reference evidence="2" key="1">
    <citation type="submission" date="2017-05" db="EMBL/GenBank/DDBJ databases">
        <authorList>
            <person name="Varghese N."/>
            <person name="Submissions S."/>
        </authorList>
    </citation>
    <scope>NUCLEOTIDE SEQUENCE</scope>
    <source>
        <strain evidence="2">DSM 45262</strain>
    </source>
</reference>
<proteinExistence type="predicted"/>
<evidence type="ECO:0000313" key="2">
    <source>
        <dbReference type="EMBL" id="SMP02905.1"/>
    </source>
</evidence>
<sequence length="200" mass="22796">MKQQIRETYVVESPEQASALMNPLRAEILSHLKEPASATEVAKLLRETPQRINYHLKALEKVGLVQRMGTRQVRNLVEVLYQSVARTFLLSEALSYGKNTLKKMKDQGSLLHLIHTSERIKKDALALMEQVDQDETVPSASMHMQVYLQDEAERQQFVQDYVELVKQLISKYQTKASGSHPYQVLLAVYPDLDPGSDESE</sequence>
<keyword evidence="1" id="KW-0238">DNA-binding</keyword>
<name>A0AA45WJB8_9BACL</name>
<evidence type="ECO:0000256" key="1">
    <source>
        <dbReference type="ARBA" id="ARBA00023125"/>
    </source>
</evidence>
<organism evidence="2 3">
    <name type="scientific">Laceyella tengchongensis</name>
    <dbReference type="NCBI Taxonomy" id="574699"/>
    <lineage>
        <taxon>Bacteria</taxon>
        <taxon>Bacillati</taxon>
        <taxon>Bacillota</taxon>
        <taxon>Bacilli</taxon>
        <taxon>Bacillales</taxon>
        <taxon>Thermoactinomycetaceae</taxon>
        <taxon>Laceyella</taxon>
    </lineage>
</organism>
<dbReference type="InterPro" id="IPR036388">
    <property type="entry name" value="WH-like_DNA-bd_sf"/>
</dbReference>
<protein>
    <submittedName>
        <fullName evidence="2">Helix-turn-helix domain-containing protein</fullName>
    </submittedName>
</protein>
<keyword evidence="3" id="KW-1185">Reference proteome</keyword>
<comment type="caution">
    <text evidence="2">The sequence shown here is derived from an EMBL/GenBank/DDBJ whole genome shotgun (WGS) entry which is preliminary data.</text>
</comment>
<dbReference type="Pfam" id="PF12840">
    <property type="entry name" value="HTH_20"/>
    <property type="match status" value="1"/>
</dbReference>
<dbReference type="GO" id="GO:0003677">
    <property type="term" value="F:DNA binding"/>
    <property type="evidence" value="ECO:0007669"/>
    <property type="project" value="UniProtKB-KW"/>
</dbReference>